<keyword evidence="1" id="KW-1133">Transmembrane helix</keyword>
<organism evidence="3 4">
    <name type="scientific">Mus spicilegus</name>
    <name type="common">Mound-building mouse</name>
    <dbReference type="NCBI Taxonomy" id="10103"/>
    <lineage>
        <taxon>Eukaryota</taxon>
        <taxon>Metazoa</taxon>
        <taxon>Chordata</taxon>
        <taxon>Craniata</taxon>
        <taxon>Vertebrata</taxon>
        <taxon>Euteleostomi</taxon>
        <taxon>Mammalia</taxon>
        <taxon>Eutheria</taxon>
        <taxon>Euarchontoglires</taxon>
        <taxon>Glires</taxon>
        <taxon>Rodentia</taxon>
        <taxon>Myomorpha</taxon>
        <taxon>Muroidea</taxon>
        <taxon>Muridae</taxon>
        <taxon>Murinae</taxon>
        <taxon>Mus</taxon>
        <taxon>Mus</taxon>
    </lineage>
</organism>
<sequence>MFKGEAMQSYYFNLIFPCICFCFFFTVLCAKNLVKKDFFRLPDPFAKVVVDGSGQCHSTDTVKNTLDPKWNQHYDLQ</sequence>
<feature type="domain" description="C2" evidence="2">
    <location>
        <begin position="2"/>
        <end position="77"/>
    </location>
</feature>
<dbReference type="Ensembl" id="ENSMSIT00000035970.1">
    <property type="protein sequence ID" value="ENSMSIP00000028526.1"/>
    <property type="gene ID" value="ENSMSIG00000023844.1"/>
</dbReference>
<dbReference type="Gene3D" id="2.60.40.150">
    <property type="entry name" value="C2 domain"/>
    <property type="match status" value="1"/>
</dbReference>
<keyword evidence="1" id="KW-0812">Transmembrane</keyword>
<name>A0A8C6HX55_MUSSI</name>
<evidence type="ECO:0000313" key="4">
    <source>
        <dbReference type="Proteomes" id="UP000694415"/>
    </source>
</evidence>
<evidence type="ECO:0000256" key="1">
    <source>
        <dbReference type="SAM" id="Phobius"/>
    </source>
</evidence>
<dbReference type="PROSITE" id="PS50004">
    <property type="entry name" value="C2"/>
    <property type="match status" value="1"/>
</dbReference>
<dbReference type="AlphaFoldDB" id="A0A8C6HX55"/>
<dbReference type="GeneTree" id="ENSGT00940000155563"/>
<feature type="transmembrane region" description="Helical" evidence="1">
    <location>
        <begin position="12"/>
        <end position="30"/>
    </location>
</feature>
<dbReference type="Pfam" id="PF00168">
    <property type="entry name" value="C2"/>
    <property type="match status" value="1"/>
</dbReference>
<dbReference type="InterPro" id="IPR000008">
    <property type="entry name" value="C2_dom"/>
</dbReference>
<reference evidence="3" key="2">
    <citation type="submission" date="2025-09" db="UniProtKB">
        <authorList>
            <consortium name="Ensembl"/>
        </authorList>
    </citation>
    <scope>IDENTIFICATION</scope>
</reference>
<evidence type="ECO:0000259" key="2">
    <source>
        <dbReference type="PROSITE" id="PS50004"/>
    </source>
</evidence>
<dbReference type="SUPFAM" id="SSF49562">
    <property type="entry name" value="C2 domain (Calcium/lipid-binding domain, CaLB)"/>
    <property type="match status" value="1"/>
</dbReference>
<accession>A0A8C6HX55</accession>
<reference evidence="3" key="1">
    <citation type="submission" date="2025-08" db="UniProtKB">
        <authorList>
            <consortium name="Ensembl"/>
        </authorList>
    </citation>
    <scope>IDENTIFICATION</scope>
</reference>
<keyword evidence="4" id="KW-1185">Reference proteome</keyword>
<dbReference type="Proteomes" id="UP000694415">
    <property type="component" value="Unplaced"/>
</dbReference>
<proteinExistence type="predicted"/>
<evidence type="ECO:0000313" key="3">
    <source>
        <dbReference type="Ensembl" id="ENSMSIP00000028526.1"/>
    </source>
</evidence>
<keyword evidence="1" id="KW-0472">Membrane</keyword>
<dbReference type="InterPro" id="IPR035892">
    <property type="entry name" value="C2_domain_sf"/>
</dbReference>
<protein>
    <submittedName>
        <fullName evidence="3">SMAD specific E3 ubiquitin protein ligase 2</fullName>
    </submittedName>
</protein>